<reference evidence="2" key="1">
    <citation type="journal article" date="2022" name="Nat. Commun.">
        <title>Chromosome evolution and the genetic basis of agronomically important traits in greater yam.</title>
        <authorList>
            <person name="Bredeson J.V."/>
            <person name="Lyons J.B."/>
            <person name="Oniyinde I.O."/>
            <person name="Okereke N.R."/>
            <person name="Kolade O."/>
            <person name="Nnabue I."/>
            <person name="Nwadili C.O."/>
            <person name="Hribova E."/>
            <person name="Parker M."/>
            <person name="Nwogha J."/>
            <person name="Shu S."/>
            <person name="Carlson J."/>
            <person name="Kariba R."/>
            <person name="Muthemba S."/>
            <person name="Knop K."/>
            <person name="Barton G.J."/>
            <person name="Sherwood A.V."/>
            <person name="Lopez-Montes A."/>
            <person name="Asiedu R."/>
            <person name="Jamnadass R."/>
            <person name="Muchugi A."/>
            <person name="Goodstein D."/>
            <person name="Egesi C.N."/>
            <person name="Featherston J."/>
            <person name="Asfaw A."/>
            <person name="Simpson G.G."/>
            <person name="Dolezel J."/>
            <person name="Hendre P.S."/>
            <person name="Van Deynze A."/>
            <person name="Kumar P.L."/>
            <person name="Obidiegwu J.E."/>
            <person name="Bhattacharjee R."/>
            <person name="Rokhsar D.S."/>
        </authorList>
    </citation>
    <scope>NUCLEOTIDE SEQUENCE [LARGE SCALE GENOMIC DNA]</scope>
    <source>
        <strain evidence="2">cv. TDa95/00328</strain>
    </source>
</reference>
<name>A0ACB7UDJ3_DIOAL</name>
<evidence type="ECO:0000313" key="2">
    <source>
        <dbReference type="Proteomes" id="UP000827976"/>
    </source>
</evidence>
<dbReference type="EMBL" id="CM037027">
    <property type="protein sequence ID" value="KAH7658404.1"/>
    <property type="molecule type" value="Genomic_DNA"/>
</dbReference>
<gene>
    <name evidence="1" type="ORF">IHE45_17G085300</name>
</gene>
<comment type="caution">
    <text evidence="1">The sequence shown here is derived from an EMBL/GenBank/DDBJ whole genome shotgun (WGS) entry which is preliminary data.</text>
</comment>
<accession>A0ACB7UDJ3</accession>
<evidence type="ECO:0000313" key="1">
    <source>
        <dbReference type="EMBL" id="KAH7658404.1"/>
    </source>
</evidence>
<dbReference type="Proteomes" id="UP000827976">
    <property type="component" value="Chromosome 17"/>
</dbReference>
<organism evidence="1 2">
    <name type="scientific">Dioscorea alata</name>
    <name type="common">Purple yam</name>
    <dbReference type="NCBI Taxonomy" id="55571"/>
    <lineage>
        <taxon>Eukaryota</taxon>
        <taxon>Viridiplantae</taxon>
        <taxon>Streptophyta</taxon>
        <taxon>Embryophyta</taxon>
        <taxon>Tracheophyta</taxon>
        <taxon>Spermatophyta</taxon>
        <taxon>Magnoliopsida</taxon>
        <taxon>Liliopsida</taxon>
        <taxon>Dioscoreales</taxon>
        <taxon>Dioscoreaceae</taxon>
        <taxon>Dioscorea</taxon>
    </lineage>
</organism>
<keyword evidence="2" id="KW-1185">Reference proteome</keyword>
<sequence>MVPLEEEKTKSKMEYIEALEEERRKMEVFHRELPLCVQLVTQAIESIKKGEDCPVKSEEVLPTPVLEEFIPLKPSLSSFDGEDRQRCHERTMEEKPDWLQSVQLWSQEPELEPELEKKEGRQSPTQRKARRSWSPELHRKFLHALEQLGGSHVATPKQIREIMKVDGLTNDEVKSHLQKYRLHTKRPVPAVPISGNSSAQTPHFMVVSGIWVQPIEFAATATTLNGTTSSSSQMTTVSPADEPKS</sequence>
<proteinExistence type="predicted"/>
<protein>
    <submittedName>
        <fullName evidence="1">Myb domain plants domain-containing protein</fullName>
    </submittedName>
</protein>